<protein>
    <submittedName>
        <fullName evidence="1">Uncharacterized protein</fullName>
    </submittedName>
</protein>
<gene>
    <name evidence="1" type="ORF">QE408_001164</name>
</gene>
<evidence type="ECO:0000313" key="1">
    <source>
        <dbReference type="EMBL" id="MDQ1184042.1"/>
    </source>
</evidence>
<evidence type="ECO:0000313" key="2">
    <source>
        <dbReference type="Proteomes" id="UP001224781"/>
    </source>
</evidence>
<keyword evidence="2" id="KW-1185">Reference proteome</keyword>
<accession>A0ABU0UGI9</accession>
<comment type="caution">
    <text evidence="1">The sequence shown here is derived from an EMBL/GenBank/DDBJ whole genome shotgun (WGS) entry which is preliminary data.</text>
</comment>
<dbReference type="EMBL" id="JAUTBL010000001">
    <property type="protein sequence ID" value="MDQ1184042.1"/>
    <property type="molecule type" value="Genomic_DNA"/>
</dbReference>
<sequence length="75" mass="8470">MERIEAEPFWLRNPDFADLFVRCEASKCLQPAAEIVDIDKLAQVPAKLILVVVVEVFYRRIPDGAVHPLGLAIRP</sequence>
<dbReference type="Proteomes" id="UP001224781">
    <property type="component" value="Unassembled WGS sequence"/>
</dbReference>
<organism evidence="1 2">
    <name type="scientific">Agrobacterium larrymoorei</name>
    <dbReference type="NCBI Taxonomy" id="160699"/>
    <lineage>
        <taxon>Bacteria</taxon>
        <taxon>Pseudomonadati</taxon>
        <taxon>Pseudomonadota</taxon>
        <taxon>Alphaproteobacteria</taxon>
        <taxon>Hyphomicrobiales</taxon>
        <taxon>Rhizobiaceae</taxon>
        <taxon>Rhizobium/Agrobacterium group</taxon>
        <taxon>Agrobacterium</taxon>
    </lineage>
</organism>
<name>A0ABU0UGI9_9HYPH</name>
<proteinExistence type="predicted"/>
<reference evidence="1 2" key="1">
    <citation type="submission" date="2023-07" db="EMBL/GenBank/DDBJ databases">
        <title>Functional and genomic diversity of the sorghum phyllosphere microbiome.</title>
        <authorList>
            <person name="Shade A."/>
        </authorList>
    </citation>
    <scope>NUCLEOTIDE SEQUENCE [LARGE SCALE GENOMIC DNA]</scope>
    <source>
        <strain evidence="1 2">SORGH_AS_1126</strain>
    </source>
</reference>